<comment type="caution">
    <text evidence="1">The sequence shown here is derived from an EMBL/GenBank/DDBJ whole genome shotgun (WGS) entry which is preliminary data.</text>
</comment>
<evidence type="ECO:0000313" key="1">
    <source>
        <dbReference type="EMBL" id="KAG5305443.1"/>
    </source>
</evidence>
<evidence type="ECO:0000313" key="2">
    <source>
        <dbReference type="Proteomes" id="UP000670092"/>
    </source>
</evidence>
<accession>A0A8H7ZCX9</accession>
<dbReference type="Proteomes" id="UP000670092">
    <property type="component" value="Unassembled WGS sequence"/>
</dbReference>
<name>A0A8H7ZCX9_AJECA</name>
<proteinExistence type="predicted"/>
<gene>
    <name evidence="1" type="ORF">I7I52_04105</name>
</gene>
<dbReference type="OrthoDB" id="3000060at2759"/>
<protein>
    <submittedName>
        <fullName evidence="1">Uncharacterized protein</fullName>
    </submittedName>
</protein>
<organism evidence="1 2">
    <name type="scientific">Ajellomyces capsulatus</name>
    <name type="common">Darling's disease fungus</name>
    <name type="synonym">Histoplasma capsulatum</name>
    <dbReference type="NCBI Taxonomy" id="5037"/>
    <lineage>
        <taxon>Eukaryota</taxon>
        <taxon>Fungi</taxon>
        <taxon>Dikarya</taxon>
        <taxon>Ascomycota</taxon>
        <taxon>Pezizomycotina</taxon>
        <taxon>Eurotiomycetes</taxon>
        <taxon>Eurotiomycetidae</taxon>
        <taxon>Onygenales</taxon>
        <taxon>Ajellomycetaceae</taxon>
        <taxon>Histoplasma</taxon>
    </lineage>
</organism>
<dbReference type="AlphaFoldDB" id="A0A8H7ZCX9"/>
<reference evidence="1 2" key="1">
    <citation type="submission" date="2021-01" db="EMBL/GenBank/DDBJ databases">
        <title>Chromosome-level genome assembly of a human fungal pathogen reveals clustering of transcriptionally co-regulated genes.</title>
        <authorList>
            <person name="Voorhies M."/>
            <person name="Cohen S."/>
            <person name="Shea T.P."/>
            <person name="Petrus S."/>
            <person name="Munoz J.F."/>
            <person name="Poplawski S."/>
            <person name="Goldman W.E."/>
            <person name="Michael T."/>
            <person name="Cuomo C.A."/>
            <person name="Sil A."/>
            <person name="Beyhan S."/>
        </authorList>
    </citation>
    <scope>NUCLEOTIDE SEQUENCE [LARGE SCALE GENOMIC DNA]</scope>
    <source>
        <strain evidence="1 2">G184AR</strain>
    </source>
</reference>
<sequence length="583" mass="65419">MVEPRANSTVTPSSINRQALKHANEDKEFFSFCPPDVQPNTRIIALCGINDFQNNASPEADGWFLSDFFLFHHLLQHSHTFHASNQLWFTCVEPRALVTKYGEYVHGSRSGDCRVVLDAKKLEQIESSQTIRVIPAKDLLERFLATLRSETQIAVRENQQVLVFIFGHGEAESFGVSIGGEGPSDRALQLTEKKLHEAIHPNVDLTLVMTSCFSGGWLVKPYTDSRLSVVKRLNVSGTAAAGDEQESRAWASSASRGRAGGSIYAAAVLNALVQPAEIHREGVDESEAMSCLTYINLRCAVHQAYKESDPFYGIHGVSFAAGDDMWESEWRTRSGFPLLDYQKKWEELLQVSPNQPAFDSVPTLGFAGSIGKGFYNVVRAKARAYADSFPGADNLAPNLPLHYSVRQLLQGAQFSENKLMSINDSLDYRLSALQLATQYTTFLELAFPDAVSFDVEKWALQADNQRLELFRKVKRYNLNQKIFDRPIGDQGWRYPKPDQYLAIALIESSLIYEDICERIDQIKTVKLGAQRFLAKMPIAEKIMGNQKVMKKQDKFVQTWGKLTTRLRSLSPQKGSRKPLPLSP</sequence>
<dbReference type="EMBL" id="JAEVHI010000001">
    <property type="protein sequence ID" value="KAG5305443.1"/>
    <property type="molecule type" value="Genomic_DNA"/>
</dbReference>
<dbReference type="VEuPathDB" id="FungiDB:I7I52_04105"/>